<keyword evidence="6" id="KW-0472">Membrane</keyword>
<dbReference type="GO" id="GO:0046688">
    <property type="term" value="P:response to copper ion"/>
    <property type="evidence" value="ECO:0007669"/>
    <property type="project" value="InterPro"/>
</dbReference>
<dbReference type="GO" id="GO:0042597">
    <property type="term" value="C:periplasmic space"/>
    <property type="evidence" value="ECO:0007669"/>
    <property type="project" value="InterPro"/>
</dbReference>
<dbReference type="GO" id="GO:0005886">
    <property type="term" value="C:plasma membrane"/>
    <property type="evidence" value="ECO:0007669"/>
    <property type="project" value="TreeGrafter"/>
</dbReference>
<dbReference type="EMBL" id="LGUF01000007">
    <property type="protein sequence ID" value="KON90007.1"/>
    <property type="molecule type" value="Genomic_DNA"/>
</dbReference>
<dbReference type="AlphaFoldDB" id="A0A0M0GKJ6"/>
<dbReference type="OrthoDB" id="2353937at2"/>
<feature type="transmembrane region" description="Helical" evidence="6">
    <location>
        <begin position="155"/>
        <end position="177"/>
    </location>
</feature>
<dbReference type="GO" id="GO:0005507">
    <property type="term" value="F:copper ion binding"/>
    <property type="evidence" value="ECO:0007669"/>
    <property type="project" value="InterPro"/>
</dbReference>
<dbReference type="SUPFAM" id="SSF81296">
    <property type="entry name" value="E set domains"/>
    <property type="match status" value="1"/>
</dbReference>
<feature type="region of interest" description="Disordered" evidence="5">
    <location>
        <begin position="112"/>
        <end position="150"/>
    </location>
</feature>
<accession>A0A0M0GKJ6</accession>
<protein>
    <recommendedName>
        <fullName evidence="8">CopC domain-containing protein</fullName>
    </recommendedName>
</protein>
<dbReference type="PANTHER" id="PTHR34820:SF4">
    <property type="entry name" value="INNER MEMBRANE PROTEIN YEBZ"/>
    <property type="match status" value="1"/>
</dbReference>
<organism evidence="9 10">
    <name type="scientific">Sporosarcina globispora</name>
    <name type="common">Bacillus globisporus</name>
    <dbReference type="NCBI Taxonomy" id="1459"/>
    <lineage>
        <taxon>Bacteria</taxon>
        <taxon>Bacillati</taxon>
        <taxon>Bacillota</taxon>
        <taxon>Bacilli</taxon>
        <taxon>Bacillales</taxon>
        <taxon>Caryophanaceae</taxon>
        <taxon>Sporosarcina</taxon>
    </lineage>
</organism>
<evidence type="ECO:0000256" key="7">
    <source>
        <dbReference type="SAM" id="SignalP"/>
    </source>
</evidence>
<dbReference type="RefSeq" id="WP_053437376.1">
    <property type="nucleotide sequence ID" value="NZ_LGUF01000007.1"/>
</dbReference>
<dbReference type="GO" id="GO:0030313">
    <property type="term" value="C:cell envelope"/>
    <property type="evidence" value="ECO:0007669"/>
    <property type="project" value="UniProtKB-SubCell"/>
</dbReference>
<sequence>MNKILLSFICFFIILPSMTSAHTGLESSAPESGQVVTEDLNEITLTFAGEIESLSTMTLVREGQEILLSNVEPNGKQMSGTLESPLENGSYVINWSIVGEDGHQITGEIPFTVKSEENTDQDSQIEESQTSDEEIIQPEESNKSAEGKKESSPNMIMNIFIPLLTMAVLVIGLFLLFRRKR</sequence>
<evidence type="ECO:0000256" key="5">
    <source>
        <dbReference type="SAM" id="MobiDB-lite"/>
    </source>
</evidence>
<evidence type="ECO:0000313" key="9">
    <source>
        <dbReference type="EMBL" id="KON90007.1"/>
    </source>
</evidence>
<dbReference type="InterPro" id="IPR014756">
    <property type="entry name" value="Ig_E-set"/>
</dbReference>
<evidence type="ECO:0000313" key="10">
    <source>
        <dbReference type="Proteomes" id="UP000037109"/>
    </source>
</evidence>
<dbReference type="GO" id="GO:0006825">
    <property type="term" value="P:copper ion transport"/>
    <property type="evidence" value="ECO:0007669"/>
    <property type="project" value="InterPro"/>
</dbReference>
<feature type="compositionally biased region" description="Acidic residues" evidence="5">
    <location>
        <begin position="118"/>
        <end position="137"/>
    </location>
</feature>
<keyword evidence="2" id="KW-0479">Metal-binding</keyword>
<dbReference type="STRING" id="1459.AF332_26450"/>
<evidence type="ECO:0000259" key="8">
    <source>
        <dbReference type="Pfam" id="PF04234"/>
    </source>
</evidence>
<dbReference type="Gene3D" id="2.60.40.1220">
    <property type="match status" value="1"/>
</dbReference>
<reference evidence="10" key="1">
    <citation type="submission" date="2015-07" db="EMBL/GenBank/DDBJ databases">
        <title>Fjat-10036 dsm4.</title>
        <authorList>
            <person name="Liu B."/>
            <person name="Wang J."/>
            <person name="Zhu Y."/>
            <person name="Liu G."/>
            <person name="Chen Q."/>
            <person name="Chen Z."/>
            <person name="Lan J."/>
            <person name="Che J."/>
            <person name="Ge C."/>
            <person name="Shi H."/>
            <person name="Pan Z."/>
            <person name="Liu X."/>
        </authorList>
    </citation>
    <scope>NUCLEOTIDE SEQUENCE [LARGE SCALE GENOMIC DNA]</scope>
    <source>
        <strain evidence="10">DSM 4</strain>
    </source>
</reference>
<keyword evidence="6" id="KW-0812">Transmembrane</keyword>
<dbReference type="InterPro" id="IPR007348">
    <property type="entry name" value="CopC_dom"/>
</dbReference>
<dbReference type="PATRIC" id="fig|1459.3.peg.5814"/>
<comment type="subcellular location">
    <subcellularLocation>
        <location evidence="1">Cell envelope</location>
    </subcellularLocation>
</comment>
<feature type="signal peptide" evidence="7">
    <location>
        <begin position="1"/>
        <end position="21"/>
    </location>
</feature>
<feature type="compositionally biased region" description="Basic and acidic residues" evidence="5">
    <location>
        <begin position="140"/>
        <end position="150"/>
    </location>
</feature>
<proteinExistence type="predicted"/>
<evidence type="ECO:0000256" key="6">
    <source>
        <dbReference type="SAM" id="Phobius"/>
    </source>
</evidence>
<dbReference type="InterPro" id="IPR014755">
    <property type="entry name" value="Cu-Rt/internalin_Ig-like"/>
</dbReference>
<keyword evidence="10" id="KW-1185">Reference proteome</keyword>
<dbReference type="PANTHER" id="PTHR34820">
    <property type="entry name" value="INNER MEMBRANE PROTEIN YEBZ"/>
    <property type="match status" value="1"/>
</dbReference>
<dbReference type="Proteomes" id="UP000037109">
    <property type="component" value="Unassembled WGS sequence"/>
</dbReference>
<evidence type="ECO:0000256" key="4">
    <source>
        <dbReference type="ARBA" id="ARBA00023008"/>
    </source>
</evidence>
<name>A0A0M0GKJ6_SPOGL</name>
<keyword evidence="6" id="KW-1133">Transmembrane helix</keyword>
<evidence type="ECO:0000256" key="2">
    <source>
        <dbReference type="ARBA" id="ARBA00022723"/>
    </source>
</evidence>
<evidence type="ECO:0000256" key="1">
    <source>
        <dbReference type="ARBA" id="ARBA00004196"/>
    </source>
</evidence>
<keyword evidence="3 7" id="KW-0732">Signal</keyword>
<comment type="caution">
    <text evidence="9">The sequence shown here is derived from an EMBL/GenBank/DDBJ whole genome shotgun (WGS) entry which is preliminary data.</text>
</comment>
<dbReference type="Pfam" id="PF04234">
    <property type="entry name" value="CopC"/>
    <property type="match status" value="1"/>
</dbReference>
<evidence type="ECO:0000256" key="3">
    <source>
        <dbReference type="ARBA" id="ARBA00022729"/>
    </source>
</evidence>
<feature type="domain" description="CopC" evidence="8">
    <location>
        <begin position="22"/>
        <end position="113"/>
    </location>
</feature>
<dbReference type="InterPro" id="IPR032694">
    <property type="entry name" value="CopC/D"/>
</dbReference>
<feature type="chain" id="PRO_5005599544" description="CopC domain-containing protein" evidence="7">
    <location>
        <begin position="22"/>
        <end position="181"/>
    </location>
</feature>
<keyword evidence="4" id="KW-0186">Copper</keyword>
<gene>
    <name evidence="9" type="ORF">AF332_26450</name>
</gene>